<accession>A0ABN2P8D7</accession>
<dbReference type="EMBL" id="BAAAOF010000001">
    <property type="protein sequence ID" value="GAA1914766.1"/>
    <property type="molecule type" value="Genomic_DNA"/>
</dbReference>
<sequence length="54" mass="6026">MASDTPDSHGIAPSLRGFELFEGSCGGEDDRAESFEVSRGDRRLDVRVEVERRK</sequence>
<gene>
    <name evidence="1" type="ORF">GCM10009775_04160</name>
</gene>
<dbReference type="Proteomes" id="UP001501343">
    <property type="component" value="Unassembled WGS sequence"/>
</dbReference>
<comment type="caution">
    <text evidence="1">The sequence shown here is derived from an EMBL/GenBank/DDBJ whole genome shotgun (WGS) entry which is preliminary data.</text>
</comment>
<organism evidence="1 2">
    <name type="scientific">Microbacterium aoyamense</name>
    <dbReference type="NCBI Taxonomy" id="344166"/>
    <lineage>
        <taxon>Bacteria</taxon>
        <taxon>Bacillati</taxon>
        <taxon>Actinomycetota</taxon>
        <taxon>Actinomycetes</taxon>
        <taxon>Micrococcales</taxon>
        <taxon>Microbacteriaceae</taxon>
        <taxon>Microbacterium</taxon>
    </lineage>
</organism>
<reference evidence="1 2" key="1">
    <citation type="journal article" date="2019" name="Int. J. Syst. Evol. Microbiol.">
        <title>The Global Catalogue of Microorganisms (GCM) 10K type strain sequencing project: providing services to taxonomists for standard genome sequencing and annotation.</title>
        <authorList>
            <consortium name="The Broad Institute Genomics Platform"/>
            <consortium name="The Broad Institute Genome Sequencing Center for Infectious Disease"/>
            <person name="Wu L."/>
            <person name="Ma J."/>
        </authorList>
    </citation>
    <scope>NUCLEOTIDE SEQUENCE [LARGE SCALE GENOMIC DNA]</scope>
    <source>
        <strain evidence="1 2">JCM 14900</strain>
    </source>
</reference>
<evidence type="ECO:0000313" key="2">
    <source>
        <dbReference type="Proteomes" id="UP001501343"/>
    </source>
</evidence>
<evidence type="ECO:0000313" key="1">
    <source>
        <dbReference type="EMBL" id="GAA1914766.1"/>
    </source>
</evidence>
<name>A0ABN2P8D7_9MICO</name>
<proteinExistence type="predicted"/>
<keyword evidence="2" id="KW-1185">Reference proteome</keyword>
<protein>
    <submittedName>
        <fullName evidence="1">Uncharacterized protein</fullName>
    </submittedName>
</protein>